<evidence type="ECO:0000313" key="2">
    <source>
        <dbReference type="Proteomes" id="UP000692954"/>
    </source>
</evidence>
<dbReference type="AlphaFoldDB" id="A0A8S1RD87"/>
<dbReference type="Proteomes" id="UP000692954">
    <property type="component" value="Unassembled WGS sequence"/>
</dbReference>
<proteinExistence type="predicted"/>
<comment type="caution">
    <text evidence="1">The sequence shown here is derived from an EMBL/GenBank/DDBJ whole genome shotgun (WGS) entry which is preliminary data.</text>
</comment>
<keyword evidence="2" id="KW-1185">Reference proteome</keyword>
<accession>A0A8S1RD87</accession>
<dbReference type="EMBL" id="CAJJDN010000158">
    <property type="protein sequence ID" value="CAD8125284.1"/>
    <property type="molecule type" value="Genomic_DNA"/>
</dbReference>
<organism evidence="1 2">
    <name type="scientific">Paramecium sonneborni</name>
    <dbReference type="NCBI Taxonomy" id="65129"/>
    <lineage>
        <taxon>Eukaryota</taxon>
        <taxon>Sar</taxon>
        <taxon>Alveolata</taxon>
        <taxon>Ciliophora</taxon>
        <taxon>Intramacronucleata</taxon>
        <taxon>Oligohymenophorea</taxon>
        <taxon>Peniculida</taxon>
        <taxon>Parameciidae</taxon>
        <taxon>Paramecium</taxon>
    </lineage>
</organism>
<reference evidence="1" key="1">
    <citation type="submission" date="2021-01" db="EMBL/GenBank/DDBJ databases">
        <authorList>
            <consortium name="Genoscope - CEA"/>
            <person name="William W."/>
        </authorList>
    </citation>
    <scope>NUCLEOTIDE SEQUENCE</scope>
</reference>
<evidence type="ECO:0000313" key="1">
    <source>
        <dbReference type="EMBL" id="CAD8125284.1"/>
    </source>
</evidence>
<name>A0A8S1RD87_9CILI</name>
<gene>
    <name evidence="1" type="ORF">PSON_ATCC_30995.1.T1580007</name>
</gene>
<protein>
    <submittedName>
        <fullName evidence="1">Uncharacterized protein</fullName>
    </submittedName>
</protein>
<sequence>MEYYFKEKIVQIFMIVLSGGGDYDQNGQKQGNQIDVGMINIYRYLTMIGQYYYGVRILKWKYKINDLQFQGMYHDNGQKMDY</sequence>